<comment type="caution">
    <text evidence="6">The sequence shown here is derived from an EMBL/GenBank/DDBJ whole genome shotgun (WGS) entry which is preliminary data.</text>
</comment>
<keyword evidence="7" id="KW-1185">Reference proteome</keyword>
<dbReference type="GeneID" id="78371818"/>
<keyword evidence="2" id="KW-0963">Cytoplasm</keyword>
<dbReference type="PANTHER" id="PTHR43420:SF44">
    <property type="entry name" value="ACETYLTRANSFERASE YPEA"/>
    <property type="match status" value="1"/>
</dbReference>
<dbReference type="EC" id="2.3.1.189" evidence="6"/>
<dbReference type="GO" id="GO:0008080">
    <property type="term" value="F:N-acetyltransferase activity"/>
    <property type="evidence" value="ECO:0007669"/>
    <property type="project" value="InterPro"/>
</dbReference>
<evidence type="ECO:0000313" key="7">
    <source>
        <dbReference type="Proteomes" id="UP000032336"/>
    </source>
</evidence>
<dbReference type="NCBIfam" id="TIGR01575">
    <property type="entry name" value="rimI"/>
    <property type="match status" value="1"/>
</dbReference>
<evidence type="ECO:0000256" key="3">
    <source>
        <dbReference type="ARBA" id="ARBA00022679"/>
    </source>
</evidence>
<evidence type="ECO:0000256" key="4">
    <source>
        <dbReference type="ARBA" id="ARBA00023315"/>
    </source>
</evidence>
<dbReference type="PANTHER" id="PTHR43420">
    <property type="entry name" value="ACETYLTRANSFERASE"/>
    <property type="match status" value="1"/>
</dbReference>
<protein>
    <submittedName>
        <fullName evidence="6">Mycothiol acetyltransferase</fullName>
        <ecNumber evidence="6">2.3.1.189</ecNumber>
    </submittedName>
</protein>
<sequence>MKIRLTPMAEEHLEDVLRIEQKISGIPWSRRLFEDELGRREDRRYRVAVAEENDQLVGYLGMLYIVDEAHIATVGVDPDQWGRGVATRLVLDALEAAHMERIKDCTLEVRSHNERAKRLYQRFGFAPVALRRGYYHDNGEDAIIMWLYDLDAPTELARRREIADELDQGGSARV</sequence>
<dbReference type="InterPro" id="IPR000182">
    <property type="entry name" value="GNAT_dom"/>
</dbReference>
<dbReference type="InterPro" id="IPR016181">
    <property type="entry name" value="Acyl_CoA_acyltransferase"/>
</dbReference>
<dbReference type="GO" id="GO:0035447">
    <property type="term" value="F:mycothiol synthase activity"/>
    <property type="evidence" value="ECO:0007669"/>
    <property type="project" value="UniProtKB-EC"/>
</dbReference>
<dbReference type="Gene3D" id="3.40.630.30">
    <property type="match status" value="1"/>
</dbReference>
<dbReference type="STRING" id="1121877.FEAC_04960"/>
<comment type="similarity">
    <text evidence="1">Belongs to the acetyltransferase family. RimI subfamily.</text>
</comment>
<accession>A0A0D8FWW3</accession>
<reference evidence="6 7" key="1">
    <citation type="submission" date="2015-01" db="EMBL/GenBank/DDBJ databases">
        <title>Draft genome of the acidophilic iron oxidizer Ferrimicrobium acidiphilum strain T23.</title>
        <authorList>
            <person name="Poehlein A."/>
            <person name="Eisen S."/>
            <person name="Schloemann M."/>
            <person name="Johnson B.D."/>
            <person name="Daniel R."/>
            <person name="Muehling M."/>
        </authorList>
    </citation>
    <scope>NUCLEOTIDE SEQUENCE [LARGE SCALE GENOMIC DNA]</scope>
    <source>
        <strain evidence="6 7">T23</strain>
    </source>
</reference>
<evidence type="ECO:0000256" key="1">
    <source>
        <dbReference type="ARBA" id="ARBA00005395"/>
    </source>
</evidence>
<dbReference type="Proteomes" id="UP000032336">
    <property type="component" value="Unassembled WGS sequence"/>
</dbReference>
<dbReference type="OrthoDB" id="529907at2"/>
<dbReference type="Pfam" id="PF00583">
    <property type="entry name" value="Acetyltransf_1"/>
    <property type="match status" value="1"/>
</dbReference>
<evidence type="ECO:0000256" key="2">
    <source>
        <dbReference type="ARBA" id="ARBA00022490"/>
    </source>
</evidence>
<dbReference type="RefSeq" id="WP_052565299.1">
    <property type="nucleotide sequence ID" value="NZ_JQKF01000009.1"/>
</dbReference>
<dbReference type="AlphaFoldDB" id="A0A0D8FWW3"/>
<dbReference type="PATRIC" id="fig|1121877.4.peg.529"/>
<gene>
    <name evidence="6" type="primary">mshD1</name>
    <name evidence="6" type="ORF">FEAC_04960</name>
</gene>
<organism evidence="6 7">
    <name type="scientific">Ferrimicrobium acidiphilum DSM 19497</name>
    <dbReference type="NCBI Taxonomy" id="1121877"/>
    <lineage>
        <taxon>Bacteria</taxon>
        <taxon>Bacillati</taxon>
        <taxon>Actinomycetota</taxon>
        <taxon>Acidimicrobiia</taxon>
        <taxon>Acidimicrobiales</taxon>
        <taxon>Acidimicrobiaceae</taxon>
        <taxon>Ferrimicrobium</taxon>
    </lineage>
</organism>
<dbReference type="PROSITE" id="PS51186">
    <property type="entry name" value="GNAT"/>
    <property type="match status" value="1"/>
</dbReference>
<dbReference type="SUPFAM" id="SSF55729">
    <property type="entry name" value="Acyl-CoA N-acyltransferases (Nat)"/>
    <property type="match status" value="1"/>
</dbReference>
<dbReference type="InterPro" id="IPR050680">
    <property type="entry name" value="YpeA/RimI_acetyltransf"/>
</dbReference>
<proteinExistence type="inferred from homology"/>
<feature type="domain" description="N-acetyltransferase" evidence="5">
    <location>
        <begin position="3"/>
        <end position="150"/>
    </location>
</feature>
<keyword evidence="4 6" id="KW-0012">Acyltransferase</keyword>
<dbReference type="InterPro" id="IPR006464">
    <property type="entry name" value="AcTrfase_RimI/Ard1"/>
</dbReference>
<name>A0A0D8FWW3_9ACTN</name>
<evidence type="ECO:0000313" key="6">
    <source>
        <dbReference type="EMBL" id="KJE77748.1"/>
    </source>
</evidence>
<dbReference type="CDD" id="cd04301">
    <property type="entry name" value="NAT_SF"/>
    <property type="match status" value="1"/>
</dbReference>
<dbReference type="EMBL" id="JXUW01000003">
    <property type="protein sequence ID" value="KJE77748.1"/>
    <property type="molecule type" value="Genomic_DNA"/>
</dbReference>
<dbReference type="eggNOG" id="COG0456">
    <property type="taxonomic scope" value="Bacteria"/>
</dbReference>
<evidence type="ECO:0000259" key="5">
    <source>
        <dbReference type="PROSITE" id="PS51186"/>
    </source>
</evidence>
<keyword evidence="3 6" id="KW-0808">Transferase</keyword>